<dbReference type="RefSeq" id="WP_083616629.1">
    <property type="nucleotide sequence ID" value="NZ_LR734824.1"/>
</dbReference>
<accession>A0A7Z9DYF8</accession>
<reference evidence="1" key="1">
    <citation type="submission" date="2019-10" db="EMBL/GenBank/DDBJ databases">
        <authorList>
            <consortium name="Genoscope - CEA"/>
            <person name="William W."/>
        </authorList>
    </citation>
    <scope>NUCLEOTIDE SEQUENCE [LARGE SCALE GENOMIC DNA]</scope>
    <source>
        <strain evidence="1">BBR_PRJEB10992</strain>
    </source>
</reference>
<evidence type="ECO:0000313" key="1">
    <source>
        <dbReference type="EMBL" id="VXD15688.1"/>
    </source>
</evidence>
<dbReference type="AlphaFoldDB" id="A0A7Z9DYF8"/>
<evidence type="ECO:0000313" key="2">
    <source>
        <dbReference type="Proteomes" id="UP000184550"/>
    </source>
</evidence>
<dbReference type="Proteomes" id="UP000184550">
    <property type="component" value="Unassembled WGS sequence"/>
</dbReference>
<dbReference type="OrthoDB" id="460761at2"/>
<keyword evidence="2" id="KW-1185">Reference proteome</keyword>
<name>A0A7Z9DYF8_9CYAN</name>
<sequence>MSSLPDNFLFQPSLEQLLAEIVAINHAWKEARFMFGNSAGLTVSLRNLKTRSQVRLLRNYAPEKVYLKIDEEALEPSLEVDNDAETGEPLYGLILRKPVNGVTDAAHLPMRVAQEFLSESEIQRFTQN</sequence>
<protein>
    <submittedName>
        <fullName evidence="1">Uncharacterized protein</fullName>
    </submittedName>
</protein>
<comment type="caution">
    <text evidence="1">The sequence shown here is derived from an EMBL/GenBank/DDBJ whole genome shotgun (WGS) entry which is preliminary data.</text>
</comment>
<proteinExistence type="predicted"/>
<gene>
    <name evidence="1" type="ORF">PL8927_50147</name>
</gene>
<dbReference type="EMBL" id="CZCU02000124">
    <property type="protein sequence ID" value="VXD15688.1"/>
    <property type="molecule type" value="Genomic_DNA"/>
</dbReference>
<organism evidence="1 2">
    <name type="scientific">Planktothrix serta PCC 8927</name>
    <dbReference type="NCBI Taxonomy" id="671068"/>
    <lineage>
        <taxon>Bacteria</taxon>
        <taxon>Bacillati</taxon>
        <taxon>Cyanobacteriota</taxon>
        <taxon>Cyanophyceae</taxon>
        <taxon>Oscillatoriophycideae</taxon>
        <taxon>Oscillatoriales</taxon>
        <taxon>Microcoleaceae</taxon>
        <taxon>Planktothrix</taxon>
    </lineage>
</organism>